<proteinExistence type="inferred from homology"/>
<evidence type="ECO:0000256" key="23">
    <source>
        <dbReference type="SAM" id="MobiDB-lite"/>
    </source>
</evidence>
<dbReference type="GO" id="GO:0031571">
    <property type="term" value="P:mitotic G1 DNA damage checkpoint signaling"/>
    <property type="evidence" value="ECO:0007669"/>
    <property type="project" value="EnsemblFungi"/>
</dbReference>
<evidence type="ECO:0000256" key="18">
    <source>
        <dbReference type="ARBA" id="ARBA00044998"/>
    </source>
</evidence>
<evidence type="ECO:0000256" key="4">
    <source>
        <dbReference type="ARBA" id="ARBA00016387"/>
    </source>
</evidence>
<keyword evidence="26" id="KW-1185">Reference proteome</keyword>
<dbReference type="FunCoup" id="A0A0L0H5F7">
    <property type="interactions" value="677"/>
</dbReference>
<feature type="compositionally biased region" description="Acidic residues" evidence="23">
    <location>
        <begin position="164"/>
        <end position="181"/>
    </location>
</feature>
<comment type="subcellular location">
    <subcellularLocation>
        <location evidence="2">Nucleus</location>
    </subcellularLocation>
</comment>
<organism evidence="25 26">
    <name type="scientific">Spizellomyces punctatus (strain DAOM BR117)</name>
    <dbReference type="NCBI Taxonomy" id="645134"/>
    <lineage>
        <taxon>Eukaryota</taxon>
        <taxon>Fungi</taxon>
        <taxon>Fungi incertae sedis</taxon>
        <taxon>Chytridiomycota</taxon>
        <taxon>Chytridiomycota incertae sedis</taxon>
        <taxon>Chytridiomycetes</taxon>
        <taxon>Spizellomycetales</taxon>
        <taxon>Spizellomycetaceae</taxon>
        <taxon>Spizellomyces</taxon>
    </lineage>
</organism>
<evidence type="ECO:0000256" key="8">
    <source>
        <dbReference type="ARBA" id="ARBA00022801"/>
    </source>
</evidence>
<dbReference type="GO" id="GO:0007064">
    <property type="term" value="P:mitotic sister chromatid cohesion"/>
    <property type="evidence" value="ECO:0007669"/>
    <property type="project" value="EnsemblFungi"/>
</dbReference>
<dbReference type="GO" id="GO:0051536">
    <property type="term" value="F:iron-sulfur cluster binding"/>
    <property type="evidence" value="ECO:0007669"/>
    <property type="project" value="UniProtKB-KW"/>
</dbReference>
<dbReference type="OMA" id="QTHQFRD"/>
<evidence type="ECO:0000259" key="24">
    <source>
        <dbReference type="PROSITE" id="PS51193"/>
    </source>
</evidence>
<dbReference type="GeneID" id="27691717"/>
<dbReference type="InterPro" id="IPR006555">
    <property type="entry name" value="ATP-dep_Helicase_C"/>
</dbReference>
<dbReference type="InterPro" id="IPR014013">
    <property type="entry name" value="Helic_SF1/SF2_ATP-bd_DinG/Rad3"/>
</dbReference>
<dbReference type="Pfam" id="PF13307">
    <property type="entry name" value="Helicase_C_2"/>
    <property type="match status" value="1"/>
</dbReference>
<comment type="function">
    <text evidence="20">ATP-dependent DNA helicase important for chromosome transmission and normal cell cycle progression in G(2)/M. May have a role in changing DNA topology to allow the loading of proteins involved in maintaining sister chromatid cohesion in the vicinity of the centromeres. Has a specific role in chromosome segregation during meiosis II.</text>
</comment>
<feature type="region of interest" description="Disordered" evidence="23">
    <location>
        <begin position="150"/>
        <end position="204"/>
    </location>
</feature>
<evidence type="ECO:0000313" key="26">
    <source>
        <dbReference type="Proteomes" id="UP000053201"/>
    </source>
</evidence>
<dbReference type="GO" id="GO:0043139">
    <property type="term" value="F:5'-3' DNA helicase activity"/>
    <property type="evidence" value="ECO:0007669"/>
    <property type="project" value="UniProtKB-EC"/>
</dbReference>
<comment type="cofactor">
    <cofactor evidence="1">
        <name>[4Fe-4S] cluster</name>
        <dbReference type="ChEBI" id="CHEBI:49883"/>
    </cofactor>
</comment>
<keyword evidence="22" id="KW-0175">Coiled coil</keyword>
<feature type="coiled-coil region" evidence="22">
    <location>
        <begin position="120"/>
        <end position="147"/>
    </location>
</feature>
<keyword evidence="14" id="KW-0539">Nucleus</keyword>
<evidence type="ECO:0000256" key="3">
    <source>
        <dbReference type="ARBA" id="ARBA00008435"/>
    </source>
</evidence>
<evidence type="ECO:0000256" key="7">
    <source>
        <dbReference type="ARBA" id="ARBA00022741"/>
    </source>
</evidence>
<dbReference type="EC" id="5.6.2.3" evidence="17"/>
<dbReference type="InterPro" id="IPR010614">
    <property type="entry name" value="RAD3-like_helicase_DEAD"/>
</dbReference>
<dbReference type="FunFam" id="3.40.50.300:FF:001372">
    <property type="entry name" value="ATP-dependent DNA helicase chl1"/>
    <property type="match status" value="1"/>
</dbReference>
<evidence type="ECO:0000256" key="11">
    <source>
        <dbReference type="ARBA" id="ARBA00023004"/>
    </source>
</evidence>
<evidence type="ECO:0000256" key="14">
    <source>
        <dbReference type="ARBA" id="ARBA00023242"/>
    </source>
</evidence>
<dbReference type="AlphaFoldDB" id="A0A0L0H5F7"/>
<evidence type="ECO:0000256" key="10">
    <source>
        <dbReference type="ARBA" id="ARBA00022840"/>
    </source>
</evidence>
<keyword evidence="11" id="KW-0408">Iron</keyword>
<keyword evidence="7" id="KW-0547">Nucleotide-binding</keyword>
<dbReference type="InterPro" id="IPR045028">
    <property type="entry name" value="DinG/Rad3-like"/>
</dbReference>
<evidence type="ECO:0000256" key="15">
    <source>
        <dbReference type="ARBA" id="ARBA00023306"/>
    </source>
</evidence>
<keyword evidence="10" id="KW-0067">ATP-binding</keyword>
<dbReference type="OrthoDB" id="24966at2759"/>
<dbReference type="GO" id="GO:0034085">
    <property type="term" value="P:establishment of sister chromatid cohesion"/>
    <property type="evidence" value="ECO:0007669"/>
    <property type="project" value="EnsemblFungi"/>
</dbReference>
<dbReference type="SUPFAM" id="SSF52540">
    <property type="entry name" value="P-loop containing nucleoside triphosphate hydrolases"/>
    <property type="match status" value="1"/>
</dbReference>
<keyword evidence="13" id="KW-0413">Isomerase</keyword>
<dbReference type="Proteomes" id="UP000053201">
    <property type="component" value="Unassembled WGS sequence"/>
</dbReference>
<dbReference type="GO" id="GO:0046872">
    <property type="term" value="F:metal ion binding"/>
    <property type="evidence" value="ECO:0007669"/>
    <property type="project" value="UniProtKB-KW"/>
</dbReference>
<dbReference type="GO" id="GO:0016818">
    <property type="term" value="F:hydrolase activity, acting on acid anhydrides, in phosphorus-containing anhydrides"/>
    <property type="evidence" value="ECO:0007669"/>
    <property type="project" value="InterPro"/>
</dbReference>
<sequence length="841" mass="94737">MTKIEKEDDQTGIGGSPGKSVVLTGDSPFLFPFDPWPIQLAFMNSLYEGLSLGKVMIMESPTGTGKSLSLLCGSLKWLHDFHRQLEVEEYAKCVPNEPGISNSGTDEPSWVLEHERKEALRELEYTAERKRKRAQRLEELRQAEKENGWRRTVKRPKNHHCNDEGEEEPQEFLVDEYESDPEASGTRGDLADNPTDSDDHQDERDEMKIIYCSRTHSQISQFIKEMKKTAYQTVKSVSLGSRQTMCINDSVKQLKSVSRMNDKCLDLIKGTSKQGGSCCPYLSKDQQKRALFTDHLHAVIRDIEEIVETGKRQDTCPYFGSRYAVRTSQVVTLPYSMLLQKTARESVGITVKGNIVIIDEAHNLIDAITSVHSVSLDSRQLNRSEAQLQSYLQKYKSRLKGKNLAYIRQLLLLIKALQRALRPLMSEERAQSYIRRTNDFVHDLDIDHINLFKIEKYLVNSRLAQKLQGFAEKTEDPKVAADSEDTDFMPKHVSPLKPVETFLMSLTNPDLEGRIVVNISEADSSASSLKYLLLNPANCFRSIVEDARAVVLAGGTMEPVQDLLDELFPYLPTDRISRFTCGHIIPPTSLLTTIVAKGPSQIDFDFTFEKRNDGKMIDELGGAIANFCNVTPGGVVCFFASYDYLEVVYNRWQMGRILSRISSKKQVFKEPKQSVLVDTTLTAYAQCIRNTSNRQGHTGAILFAVVGGKMSEGINFSDDLGRLVIMVGLPFPNIRSQELKEKLNYVKARASLRGLDGAVANDYYENLCMKAVNQSIGRAIRHRDDYAAIVLLDYRYGQQRIKQKLPGWIRDAGISEPGGFGRAIAEISKFFRGIKSQGASL</sequence>
<comment type="catalytic activity">
    <reaction evidence="21">
        <text>ATP + H2O = ADP + phosphate + H(+)</text>
        <dbReference type="Rhea" id="RHEA:13065"/>
        <dbReference type="ChEBI" id="CHEBI:15377"/>
        <dbReference type="ChEBI" id="CHEBI:15378"/>
        <dbReference type="ChEBI" id="CHEBI:30616"/>
        <dbReference type="ChEBI" id="CHEBI:43474"/>
        <dbReference type="ChEBI" id="CHEBI:456216"/>
        <dbReference type="EC" id="5.6.2.3"/>
    </reaction>
</comment>
<evidence type="ECO:0000256" key="16">
    <source>
        <dbReference type="ARBA" id="ARBA00029709"/>
    </source>
</evidence>
<dbReference type="PANTHER" id="PTHR11472">
    <property type="entry name" value="DNA REPAIR DEAD HELICASE RAD3/XP-D SUBFAMILY MEMBER"/>
    <property type="match status" value="1"/>
</dbReference>
<evidence type="ECO:0000256" key="13">
    <source>
        <dbReference type="ARBA" id="ARBA00023235"/>
    </source>
</evidence>
<keyword evidence="6" id="KW-0479">Metal-binding</keyword>
<evidence type="ECO:0000256" key="19">
    <source>
        <dbReference type="ARBA" id="ARBA00045008"/>
    </source>
</evidence>
<dbReference type="GO" id="GO:0005634">
    <property type="term" value="C:nucleus"/>
    <property type="evidence" value="ECO:0007669"/>
    <property type="project" value="UniProtKB-SubCell"/>
</dbReference>
<evidence type="ECO:0000256" key="1">
    <source>
        <dbReference type="ARBA" id="ARBA00001966"/>
    </source>
</evidence>
<dbReference type="SMART" id="SM00491">
    <property type="entry name" value="HELICc2"/>
    <property type="match status" value="1"/>
</dbReference>
<dbReference type="STRING" id="645134.A0A0L0H5F7"/>
<keyword evidence="9 25" id="KW-0347">Helicase</keyword>
<dbReference type="GO" id="GO:0045005">
    <property type="term" value="P:DNA-templated DNA replication maintenance of fidelity"/>
    <property type="evidence" value="ECO:0007669"/>
    <property type="project" value="EnsemblFungi"/>
</dbReference>
<gene>
    <name evidence="25" type="ORF">SPPG_08563</name>
</gene>
<dbReference type="InterPro" id="IPR013020">
    <property type="entry name" value="Rad3/Chl1-like"/>
</dbReference>
<keyword evidence="12" id="KW-0411">Iron-sulfur</keyword>
<dbReference type="GO" id="GO:0035861">
    <property type="term" value="C:site of double-strand break"/>
    <property type="evidence" value="ECO:0007669"/>
    <property type="project" value="EnsemblFungi"/>
</dbReference>
<evidence type="ECO:0000256" key="22">
    <source>
        <dbReference type="SAM" id="Coils"/>
    </source>
</evidence>
<dbReference type="GO" id="GO:0000785">
    <property type="term" value="C:chromatin"/>
    <property type="evidence" value="ECO:0007669"/>
    <property type="project" value="EnsemblFungi"/>
</dbReference>
<dbReference type="GO" id="GO:0036297">
    <property type="term" value="P:interstrand cross-link repair"/>
    <property type="evidence" value="ECO:0007669"/>
    <property type="project" value="EnsemblFungi"/>
</dbReference>
<evidence type="ECO:0000256" key="6">
    <source>
        <dbReference type="ARBA" id="ARBA00022723"/>
    </source>
</evidence>
<dbReference type="eggNOG" id="KOG1133">
    <property type="taxonomic scope" value="Eukaryota"/>
</dbReference>
<dbReference type="CDD" id="cd18788">
    <property type="entry name" value="SF2_C_XPD"/>
    <property type="match status" value="1"/>
</dbReference>
<accession>A0A0L0H5F7</accession>
<dbReference type="Pfam" id="PF06733">
    <property type="entry name" value="DEAD_2"/>
    <property type="match status" value="1"/>
</dbReference>
<comment type="similarity">
    <text evidence="3">Belongs to the DEAD box helicase family. DEAH subfamily. DDX11/CHL1 sub-subfamily.</text>
</comment>
<dbReference type="PROSITE" id="PS51193">
    <property type="entry name" value="HELICASE_ATP_BIND_2"/>
    <property type="match status" value="1"/>
</dbReference>
<evidence type="ECO:0000313" key="25">
    <source>
        <dbReference type="EMBL" id="KNC95958.1"/>
    </source>
</evidence>
<dbReference type="PANTHER" id="PTHR11472:SF41">
    <property type="entry name" value="ATP-DEPENDENT DNA HELICASE DDX11-RELATED"/>
    <property type="match status" value="1"/>
</dbReference>
<dbReference type="GO" id="GO:0005524">
    <property type="term" value="F:ATP binding"/>
    <property type="evidence" value="ECO:0007669"/>
    <property type="project" value="UniProtKB-KW"/>
</dbReference>
<feature type="domain" description="Helicase ATP-binding" evidence="24">
    <location>
        <begin position="25"/>
        <end position="411"/>
    </location>
</feature>
<dbReference type="InterPro" id="IPR027417">
    <property type="entry name" value="P-loop_NTPase"/>
</dbReference>
<dbReference type="SMART" id="SM00488">
    <property type="entry name" value="DEXDc2"/>
    <property type="match status" value="1"/>
</dbReference>
<dbReference type="InParanoid" id="A0A0L0H5F7"/>
<keyword evidence="15" id="KW-0131">Cell cycle</keyword>
<evidence type="ECO:0000256" key="21">
    <source>
        <dbReference type="ARBA" id="ARBA00048954"/>
    </source>
</evidence>
<evidence type="ECO:0000256" key="5">
    <source>
        <dbReference type="ARBA" id="ARBA00017386"/>
    </source>
</evidence>
<evidence type="ECO:0000256" key="2">
    <source>
        <dbReference type="ARBA" id="ARBA00004123"/>
    </source>
</evidence>
<evidence type="ECO:0000256" key="12">
    <source>
        <dbReference type="ARBA" id="ARBA00023014"/>
    </source>
</evidence>
<reference evidence="25 26" key="1">
    <citation type="submission" date="2009-08" db="EMBL/GenBank/DDBJ databases">
        <title>The Genome Sequence of Spizellomyces punctatus strain DAOM BR117.</title>
        <authorList>
            <consortium name="The Broad Institute Genome Sequencing Platform"/>
            <person name="Russ C."/>
            <person name="Cuomo C."/>
            <person name="Shea T."/>
            <person name="Young S.K."/>
            <person name="Zeng Q."/>
            <person name="Koehrsen M."/>
            <person name="Haas B."/>
            <person name="Borodovsky M."/>
            <person name="Guigo R."/>
            <person name="Alvarado L."/>
            <person name="Berlin A."/>
            <person name="Bochicchio J."/>
            <person name="Borenstein D."/>
            <person name="Chapman S."/>
            <person name="Chen Z."/>
            <person name="Engels R."/>
            <person name="Freedman E."/>
            <person name="Gellesch M."/>
            <person name="Goldberg J."/>
            <person name="Griggs A."/>
            <person name="Gujja S."/>
            <person name="Heiman D."/>
            <person name="Hepburn T."/>
            <person name="Howarth C."/>
            <person name="Jen D."/>
            <person name="Larson L."/>
            <person name="Lewis B."/>
            <person name="Mehta T."/>
            <person name="Park D."/>
            <person name="Pearson M."/>
            <person name="Roberts A."/>
            <person name="Saif S."/>
            <person name="Shenoy N."/>
            <person name="Sisk P."/>
            <person name="Stolte C."/>
            <person name="Sykes S."/>
            <person name="Thomson T."/>
            <person name="Walk T."/>
            <person name="White J."/>
            <person name="Yandava C."/>
            <person name="Burger G."/>
            <person name="Gray M.W."/>
            <person name="Holland P.W.H."/>
            <person name="King N."/>
            <person name="Lang F.B.F."/>
            <person name="Roger A.J."/>
            <person name="Ruiz-Trillo I."/>
            <person name="Lander E."/>
            <person name="Nusbaum C."/>
        </authorList>
    </citation>
    <scope>NUCLEOTIDE SEQUENCE [LARGE SCALE GENOMIC DNA]</scope>
    <source>
        <strain evidence="25 26">DAOM BR117</strain>
    </source>
</reference>
<dbReference type="EMBL" id="KQ257472">
    <property type="protein sequence ID" value="KNC95958.1"/>
    <property type="molecule type" value="Genomic_DNA"/>
</dbReference>
<evidence type="ECO:0000256" key="17">
    <source>
        <dbReference type="ARBA" id="ARBA00044969"/>
    </source>
</evidence>
<evidence type="ECO:0000256" key="20">
    <source>
        <dbReference type="ARBA" id="ARBA00045702"/>
    </source>
</evidence>
<dbReference type="Gene3D" id="3.40.50.300">
    <property type="entry name" value="P-loop containing nucleotide triphosphate hydrolases"/>
    <property type="match status" value="3"/>
</dbReference>
<dbReference type="NCBIfam" id="TIGR00604">
    <property type="entry name" value="rad3"/>
    <property type="match status" value="1"/>
</dbReference>
<protein>
    <recommendedName>
        <fullName evidence="5">ATP-dependent DNA helicase CHL1</fullName>
        <ecNumber evidence="17">5.6.2.3</ecNumber>
    </recommendedName>
    <alternativeName>
        <fullName evidence="4">ATP-dependent DNA helicase chl1</fullName>
    </alternativeName>
    <alternativeName>
        <fullName evidence="16">Chromosome loss protein 1</fullName>
    </alternativeName>
    <alternativeName>
        <fullName evidence="18 19">DNA 5'-3' helicase CHL1</fullName>
    </alternativeName>
</protein>
<name>A0A0L0H5F7_SPIPD</name>
<dbReference type="VEuPathDB" id="FungiDB:SPPG_08563"/>
<evidence type="ECO:0000256" key="9">
    <source>
        <dbReference type="ARBA" id="ARBA00022806"/>
    </source>
</evidence>
<keyword evidence="8" id="KW-0378">Hydrolase</keyword>
<dbReference type="RefSeq" id="XP_016603998.1">
    <property type="nucleotide sequence ID" value="XM_016756710.1"/>
</dbReference>
<dbReference type="GO" id="GO:0003677">
    <property type="term" value="F:DNA binding"/>
    <property type="evidence" value="ECO:0007669"/>
    <property type="project" value="InterPro"/>
</dbReference>
<dbReference type="InterPro" id="IPR006554">
    <property type="entry name" value="Helicase-like_DEXD_c2"/>
</dbReference>